<comment type="caution">
    <text evidence="5">The sequence shown here is derived from an EMBL/GenBank/DDBJ whole genome shotgun (WGS) entry which is preliminary data.</text>
</comment>
<dbReference type="InterPro" id="IPR029058">
    <property type="entry name" value="AB_hydrolase_fold"/>
</dbReference>
<keyword evidence="1" id="KW-0325">Glycoprotein</keyword>
<evidence type="ECO:0000256" key="1">
    <source>
        <dbReference type="ARBA" id="ARBA00023180"/>
    </source>
</evidence>
<dbReference type="OrthoDB" id="108903at2"/>
<evidence type="ECO:0000256" key="2">
    <source>
        <dbReference type="SAM" id="SignalP"/>
    </source>
</evidence>
<organism evidence="5 6">
    <name type="scientific">Thermoanaerobaculum aquaticum</name>
    <dbReference type="NCBI Taxonomy" id="1312852"/>
    <lineage>
        <taxon>Bacteria</taxon>
        <taxon>Pseudomonadati</taxon>
        <taxon>Acidobacteriota</taxon>
        <taxon>Thermoanaerobaculia</taxon>
        <taxon>Thermoanaerobaculales</taxon>
        <taxon>Thermoanaerobaculaceae</taxon>
        <taxon>Thermoanaerobaculum</taxon>
    </lineage>
</organism>
<dbReference type="FunFam" id="3.40.50.1820:FF:000003">
    <property type="entry name" value="Dipeptidyl peptidase 4"/>
    <property type="match status" value="1"/>
</dbReference>
<reference evidence="5 6" key="1">
    <citation type="submission" date="2014-04" db="EMBL/GenBank/DDBJ databases">
        <title>The Genome Sequence of Thermoanaerobaculum aquaticum MP-01, The First Cultivated Group 23 Acidobacterium.</title>
        <authorList>
            <person name="Stamps B.W."/>
            <person name="Losey N.A."/>
            <person name="Lawson P.A."/>
            <person name="Stevenson B.S."/>
        </authorList>
    </citation>
    <scope>NUCLEOTIDE SEQUENCE [LARGE SCALE GENOMIC DNA]</scope>
    <source>
        <strain evidence="5 6">MP-01</strain>
    </source>
</reference>
<evidence type="ECO:0008006" key="7">
    <source>
        <dbReference type="Google" id="ProtNLM"/>
    </source>
</evidence>
<feature type="chain" id="PRO_5001620212" description="Peptidase S9" evidence="2">
    <location>
        <begin position="23"/>
        <end position="732"/>
    </location>
</feature>
<dbReference type="Proteomes" id="UP000027284">
    <property type="component" value="Unassembled WGS sequence"/>
</dbReference>
<dbReference type="InterPro" id="IPR050278">
    <property type="entry name" value="Serine_Prot_S9B/DPPIV"/>
</dbReference>
<accession>A0A062XQ04</accession>
<proteinExistence type="predicted"/>
<dbReference type="EMBL" id="JMFG01000005">
    <property type="protein sequence ID" value="KDA54697.1"/>
    <property type="molecule type" value="Genomic_DNA"/>
</dbReference>
<dbReference type="Pfam" id="PF00930">
    <property type="entry name" value="DPPIV_N"/>
    <property type="match status" value="1"/>
</dbReference>
<sequence length="732" mass="82091">MSSKRSAALVFSLVALLSPAWGKEKLTLEAIFAGEPLEGAPPRVSFLPDGTGFLRVVSEGDDKLLVREDWQGHRQELVRQSQLQVIGEEDLKLVLSSFQIAPDGQKLLLTQEGDLFLLNLEDKSLRRLTRTPEEEELAEFSPNSQWVSFVRANDLYLVELASGREHRLTFDGSETKLNGKLDWVYTEELYNRESKGYAWSSDSQKLLYLSFDLTPVPTYPLVDLSPTHPQVSWLRYPKAGDANARVSVTVTTVPAQEGSAPQSLSLSFQGPQREYVARFGFLPKSDGFWLLFLDRLQKNAELVRFDWPLGSARVLLREHDEAWINVEDDLLFLENGAVIFGSERSGFRHLYRVDLGETQPVPLTSGEWEVTEVLGLSPDQRFVYFTSTQASPLERHLYRVPVAGGAVERLTQEAGTHSLRAAPGCRAFLDAYSTATRLPEYRLLSAEGKTLRLIPYDKPAQLDRFELASVEFLTLAAADGTPLYASLLKPAHFNPKKRYPVVVYVYGGPHAQVVRNGWGGRTGLFHHFLAQEGFLVFSLDNRGSTARGRNFERALLGRLGKTELADQLAGVKWLSQQPFVDATRLGIWGWSYGGYMTLYALTHSNAFRAGAAVAPVTDWRLYDTIYTERYLKLPSDNPEGYKESSPIFAAQNLQAALFLAHGTGDDNVHWQNTLNFIAELIKAGKHYTLYLYPNKDHGILGKNERLQLFSAIYQHFLRNLSAPSPSSGPKAR</sequence>
<dbReference type="PANTHER" id="PTHR11731:SF193">
    <property type="entry name" value="DIPEPTIDYL PEPTIDASE 9"/>
    <property type="match status" value="1"/>
</dbReference>
<feature type="domain" description="Dipeptidylpeptidase IV N-terminal" evidence="4">
    <location>
        <begin position="111"/>
        <end position="435"/>
    </location>
</feature>
<keyword evidence="6" id="KW-1185">Reference proteome</keyword>
<dbReference type="SUPFAM" id="SSF82171">
    <property type="entry name" value="DPP6 N-terminal domain-like"/>
    <property type="match status" value="1"/>
</dbReference>
<dbReference type="Pfam" id="PF00326">
    <property type="entry name" value="Peptidase_S9"/>
    <property type="match status" value="1"/>
</dbReference>
<dbReference type="Gene3D" id="3.40.50.1820">
    <property type="entry name" value="alpha/beta hydrolase"/>
    <property type="match status" value="1"/>
</dbReference>
<dbReference type="SUPFAM" id="SSF53474">
    <property type="entry name" value="alpha/beta-Hydrolases"/>
    <property type="match status" value="1"/>
</dbReference>
<feature type="signal peptide" evidence="2">
    <location>
        <begin position="1"/>
        <end position="22"/>
    </location>
</feature>
<evidence type="ECO:0000259" key="3">
    <source>
        <dbReference type="Pfam" id="PF00326"/>
    </source>
</evidence>
<dbReference type="GO" id="GO:0006508">
    <property type="term" value="P:proteolysis"/>
    <property type="evidence" value="ECO:0007669"/>
    <property type="project" value="InterPro"/>
</dbReference>
<dbReference type="InterPro" id="IPR002469">
    <property type="entry name" value="Peptidase_S9B_N"/>
</dbReference>
<gene>
    <name evidence="5" type="ORF">EG19_09750</name>
</gene>
<evidence type="ECO:0000313" key="6">
    <source>
        <dbReference type="Proteomes" id="UP000027284"/>
    </source>
</evidence>
<feature type="domain" description="Peptidase S9 prolyl oligopeptidase catalytic" evidence="3">
    <location>
        <begin position="527"/>
        <end position="720"/>
    </location>
</feature>
<name>A0A062XQ04_9BACT</name>
<evidence type="ECO:0000259" key="4">
    <source>
        <dbReference type="Pfam" id="PF00930"/>
    </source>
</evidence>
<dbReference type="InterPro" id="IPR001375">
    <property type="entry name" value="Peptidase_S9_cat"/>
</dbReference>
<dbReference type="GO" id="GO:0008239">
    <property type="term" value="F:dipeptidyl-peptidase activity"/>
    <property type="evidence" value="ECO:0007669"/>
    <property type="project" value="TreeGrafter"/>
</dbReference>
<dbReference type="GO" id="GO:0008236">
    <property type="term" value="F:serine-type peptidase activity"/>
    <property type="evidence" value="ECO:0007669"/>
    <property type="project" value="InterPro"/>
</dbReference>
<dbReference type="RefSeq" id="WP_053334764.1">
    <property type="nucleotide sequence ID" value="NZ_JMFG01000005.1"/>
</dbReference>
<dbReference type="AlphaFoldDB" id="A0A062XQ04"/>
<protein>
    <recommendedName>
        <fullName evidence="7">Peptidase S9</fullName>
    </recommendedName>
</protein>
<keyword evidence="2" id="KW-0732">Signal</keyword>
<dbReference type="Gene3D" id="2.140.10.30">
    <property type="entry name" value="Dipeptidylpeptidase IV, N-terminal domain"/>
    <property type="match status" value="1"/>
</dbReference>
<dbReference type="PANTHER" id="PTHR11731">
    <property type="entry name" value="PROTEASE FAMILY S9B,C DIPEPTIDYL-PEPTIDASE IV-RELATED"/>
    <property type="match status" value="1"/>
</dbReference>
<evidence type="ECO:0000313" key="5">
    <source>
        <dbReference type="EMBL" id="KDA54697.1"/>
    </source>
</evidence>
<dbReference type="STRING" id="1312852.EG19_09750"/>